<dbReference type="GO" id="GO:0008237">
    <property type="term" value="F:metallopeptidase activity"/>
    <property type="evidence" value="ECO:0007669"/>
    <property type="project" value="UniProtKB-KW"/>
</dbReference>
<evidence type="ECO:0000256" key="1">
    <source>
        <dbReference type="SAM" id="SignalP"/>
    </source>
</evidence>
<evidence type="ECO:0000313" key="3">
    <source>
        <dbReference type="Proteomes" id="UP000242915"/>
    </source>
</evidence>
<organism evidence="2 3">
    <name type="scientific">Pseudomonas segetis</name>
    <dbReference type="NCBI Taxonomy" id="298908"/>
    <lineage>
        <taxon>Bacteria</taxon>
        <taxon>Pseudomonadati</taxon>
        <taxon>Pseudomonadota</taxon>
        <taxon>Gammaproteobacteria</taxon>
        <taxon>Pseudomonadales</taxon>
        <taxon>Pseudomonadaceae</taxon>
        <taxon>Pseudomonas</taxon>
    </lineage>
</organism>
<reference evidence="3" key="1">
    <citation type="submission" date="2017-06" db="EMBL/GenBank/DDBJ databases">
        <authorList>
            <person name="Varghese N."/>
            <person name="Submissions S."/>
        </authorList>
    </citation>
    <scope>NUCLEOTIDE SEQUENCE [LARGE SCALE GENOMIC DNA]</scope>
    <source>
        <strain evidence="3">CIP 108523</strain>
    </source>
</reference>
<proteinExistence type="predicted"/>
<name>A0A238ZWC0_9PSED</name>
<dbReference type="GO" id="GO:0006508">
    <property type="term" value="P:proteolysis"/>
    <property type="evidence" value="ECO:0007669"/>
    <property type="project" value="UniProtKB-KW"/>
</dbReference>
<keyword evidence="2" id="KW-0482">Metalloprotease</keyword>
<dbReference type="EMBL" id="FZOG01000001">
    <property type="protein sequence ID" value="SNR87432.1"/>
    <property type="molecule type" value="Genomic_DNA"/>
</dbReference>
<dbReference type="RefSeq" id="WP_089358815.1">
    <property type="nucleotide sequence ID" value="NZ_FZOG01000001.1"/>
</dbReference>
<dbReference type="AlphaFoldDB" id="A0A238ZWC0"/>
<keyword evidence="1" id="KW-0732">Signal</keyword>
<feature type="signal peptide" evidence="1">
    <location>
        <begin position="1"/>
        <end position="21"/>
    </location>
</feature>
<feature type="chain" id="PRO_5012172836" evidence="1">
    <location>
        <begin position="22"/>
        <end position="411"/>
    </location>
</feature>
<gene>
    <name evidence="2" type="ORF">SAMN05216255_0732</name>
</gene>
<keyword evidence="3" id="KW-1185">Reference proteome</keyword>
<dbReference type="Proteomes" id="UP000242915">
    <property type="component" value="Unassembled WGS sequence"/>
</dbReference>
<evidence type="ECO:0000313" key="2">
    <source>
        <dbReference type="EMBL" id="SNR87432.1"/>
    </source>
</evidence>
<sequence>MSIRPLLLSVALFGFGSPVWAATKVDLDYNVRFVPEDDVAEVSMTLDKGEAIQRLSFNLGDEQRYSDFSSEGGEWTQESPERGIWTPGKGKTKLSYRVKISHPRADGKFDALMTRDWALFRGDNLIPSAAMQIQDKTNLVAHLKFKLPEGWPSVETGWPRVGKNTFRINNPQRKFDRPTGWILAGKIGTRRTKLGETDVTIAAPDGQGMRRMDMLTMLTYVWPEAQAVFPRDPKKLLVVGANDPMWRGGLSASNSYFMHAGRPTVSENGTSSLVHELVHVFTRIKDTDKSDWISEGLAEYYAIELVRRSGGMTEERYQKVREQLLKWSKSVKTLRTENSTGPITARAVLMLQDLDREIRKATNDRKQLSLDDVTRGLMRLDKVSTKDFIQISENVMGKSSDVLDTKLLKSK</sequence>
<protein>
    <submittedName>
        <fullName evidence="2">Predicted metalloprotease, contains C-terminal PDZ domain</fullName>
    </submittedName>
</protein>
<keyword evidence="2" id="KW-0378">Hydrolase</keyword>
<keyword evidence="2" id="KW-0645">Protease</keyword>
<accession>A0A238ZWC0</accession>